<evidence type="ECO:0000256" key="13">
    <source>
        <dbReference type="ARBA" id="ARBA00022857"/>
    </source>
</evidence>
<feature type="compositionally biased region" description="Basic and acidic residues" evidence="21">
    <location>
        <begin position="221"/>
        <end position="233"/>
    </location>
</feature>
<dbReference type="SUPFAM" id="SSF50729">
    <property type="entry name" value="PH domain-like"/>
    <property type="match status" value="1"/>
</dbReference>
<keyword evidence="6" id="KW-0963">Cytoplasm</keyword>
<dbReference type="Pfam" id="PF00169">
    <property type="entry name" value="PH"/>
    <property type="match status" value="1"/>
</dbReference>
<dbReference type="CDD" id="cd18130">
    <property type="entry name" value="ASADH_C_arch_fung_like"/>
    <property type="match status" value="1"/>
</dbReference>
<evidence type="ECO:0000313" key="27">
    <source>
        <dbReference type="Proteomes" id="UP000287166"/>
    </source>
</evidence>
<dbReference type="Gene3D" id="1.10.150.50">
    <property type="entry name" value="Transcription Factor, Ets-1"/>
    <property type="match status" value="1"/>
</dbReference>
<dbReference type="SUPFAM" id="SSF47769">
    <property type="entry name" value="SAM/Pointed domain"/>
    <property type="match status" value="1"/>
</dbReference>
<evidence type="ECO:0000256" key="21">
    <source>
        <dbReference type="SAM" id="MobiDB-lite"/>
    </source>
</evidence>
<dbReference type="SUPFAM" id="SSF55666">
    <property type="entry name" value="Ribonuclease PH domain 2-like"/>
    <property type="match status" value="1"/>
</dbReference>
<dbReference type="GO" id="GO:0004073">
    <property type="term" value="F:aspartate-semialdehyde dehydrogenase activity"/>
    <property type="evidence" value="ECO:0007669"/>
    <property type="project" value="UniProtKB-EC"/>
</dbReference>
<dbReference type="PROSITE" id="PS50003">
    <property type="entry name" value="PH_DOMAIN"/>
    <property type="match status" value="1"/>
</dbReference>
<organism evidence="26 27">
    <name type="scientific">Sparassis crispa</name>
    <dbReference type="NCBI Taxonomy" id="139825"/>
    <lineage>
        <taxon>Eukaryota</taxon>
        <taxon>Fungi</taxon>
        <taxon>Dikarya</taxon>
        <taxon>Basidiomycota</taxon>
        <taxon>Agaricomycotina</taxon>
        <taxon>Agaricomycetes</taxon>
        <taxon>Polyporales</taxon>
        <taxon>Sparassidaceae</taxon>
        <taxon>Sparassis</taxon>
    </lineage>
</organism>
<feature type="region of interest" description="Disordered" evidence="21">
    <location>
        <begin position="1084"/>
        <end position="1131"/>
    </location>
</feature>
<dbReference type="InterPro" id="IPR001660">
    <property type="entry name" value="SAM"/>
</dbReference>
<sequence length="2904" mass="317927">MPEYVYALHDFVPEHEDEIAFKVGERIEVIEKDDEFGDGWWKGRNASGADGLFPQSYTSQKPPSTSSIPSPERRSAPPSNDMLSQSMLGAPELQPLQEETDQDARVRKSPGQSDGEIMRKTMTDVQEAIEALGRQDNDSHSFDFGSLPGSDHESEEEGGSFADPRDARQKLALRAQQANKERWAKENADSVPATPLRSVAPPIDVEMSDESEAEDEDEEHLELHHTPRPDDGSQSRMQSHISEDEAEHEETTDAGGPQPPPPVITIDDHSIPTSLPARQNSMGSSAHIVPSEDFIVPSPAIDEFDLPTATAAQVSFPVPSPVPSVATLPERRDEPDEFTAKGGLGMLQEVATTSSTPGPPDVESTTPVPQAFVPNAAMPVVSLPHPVTATPSVQTVTPTPSTFRTSQELPFAALGMPSPSGSTFSTGIQQTLVTSRNVSGSPLQERAISGAPDASRIPSGHPSEWSVDEVVEWLKSKSFDQGVCDKFIEQEITGDVLLELDANVLKSEIGITAFGKRIRIVNAINELRRPLSLSESDHPAPLMTPRSQSQSLAYSHSHSASMQSSAQSWANSPLYTAPGFSPISSVTSTESPQYAGDLPGSPVKKNGFRVSDPASIHQVLPEQAQPLNEKAKDKAVAGLGLGFPSPPATVNGKEPKSRPAQLLLSPSDGALGIRAVNDDQASEAAEEEHTVMSDTEITRSKSKRLHLFSRSDSASIREKAHSFKDSIRSHSKEPVSPQSNGTSPGESKQESADTESLASTKRRPRAKKGDDDRKPSDRLSLFGSSFPATLGMARKPPPRLSGAVEKAAEVEKHLASTFSKMREKRASSRPSTADGSRKEKSLKESFPVIKETTESNEIKEKESSPTLLRKRTPSTVDGASRPTTSVIQPGVPLLKAGQSILEQIGTPDHNGWMRKKGVRYNSWKLRYFVLKGPHLYWLRSNSKTETKIKGYVNIIGYRVVADENVDPGRYGFRIIHDTDKTYYFSSEEQMVIREWMKALMKATISRDYTNPVVSSCNVPTIPLTVAQAMNPAPRPPSPTARAATQKALRRENPNQLSSRDAQILLMGLPAKDKASNNERARLDSFFTNDTVSTTGTEPASPPRIAQLSKSAAPPRPSREIRRANSAQPETPLDADLMDWANSRLPDSLQISNPAGPLYGGLAILRLAESIKGEASSPPVPDSAFPSGPNDDKLDGLFRLFDFLLDNDVKMGAVSINDIRQGKREKVVQLLRALKTWDDKRRAVAQTVSGKTSPTLSSFAGSQGSPRKRHREGRASRSVLIDIDDQRERAERIPSTNSTMSVNVESIERALLAAKWDNQLQPDAAPSVVGIVKNVIEGAFRDVLTSPSARALFTSASAIADRPVAEWFSFTSAQPDFTVEEELLRLALAIACLRAFVQANWTGPDLDFKPLDVISVSLPPSPGSSSPPTTPVTEEVLQQKAIAELSYGGEPAYHLAEVPVFLLLAKLLLDLPYTHCVSVPWWRMRAWLVHLQVLDEAAPVPPDLLPSVEILGQNFSSYPDLAGSLLLEEGIMMHLLGHDRKAAEYFVRAARATQLQYELTGALGKRTKFQQHDITQLVLLAESRKRNDDTNDEKKEVELALSTKPQADSALPETLSLNDDTLLEQTQFTSSSSSAAAPGSRLAHLDPSAQPALHPLDQCILLSLCLNISNTSPAHGLTAEQMSPYVARVLAHPRNWSVHTMALLLRSRLEAHRTRTVERSTLQLQALVDQMPTADSRAAERLQYVHALPLPSKWALEQELARRFLALGVVRSALAIFERREMWEDVVRCWQSMERPDKGVAIVRDLLEGRKAEADAVLSRGKDVSAARRQTLDALREAKLWCLLGDLEPEHALEHYTKAWEVSKDSSGRAMRSLGGYHFARGDYPNTVKCLRRAVAINPLLARSWFILGCAYVRMEDWEGARDAFTRCVTIDDEDSESWNNLASVYLRMGEIGKNVDVVEDEDEESVDTDETKKSKQTAPLDTAEKTIPFSNKILAFRALKQGLKYSYENWRMWSNYMIVAMDVGELSEACRALARVVEERSAKDGAASVDEDVLERLVDAVTRAPADPKDAVEGTETFGDAVHNPNEGHGLLRRVTDLFDRTILPRVSSERIFRARARLLTWQGHWADALATHLDAYRCGTAGTMEKGETDIDRWREAVHEVEEIVAVLHNFGPRVEEDKWRLQARSIVRTFMGRTRDFADEPEWARLEALLEELNNGSDNGSDDVDDGFDDEMHDGRKINVGVLGATGTVGQRFITLLAEHPFFVIHALGASQRSAGKPYPRSVLWKQTSPIPAVVRDMIVCECLPEYFRECDIVFSGLDADVAGDIGERISPFPGLYLSSKQLSEASFRRAELVVFSNARNFRRDPHVPLIVPLVNTAHFAMVRQQQALHSPPLRKGFIVTNANCSTTGVVVPLAALERAFGPLESCMVTTLQAISGAGYPGVPSLDIIDNVVPYIAGEEEKMEWETLKILGGIADADDGTRTFDMHARHPLRVSAACTRVPVVEGHTECVSIRFARRPPPSPQQVREALQAFQSDAYSIGCPSAPRHTIFVHEDIDRPQPRLDRDYQRGAGVSVGRVRQCPVLDIKFVVLANNVAIGAATSSIINAEFAALAEMAEASTSSALSAAEQDAPRAATFQRLHPKAYLERFLAENVRPDGRDLDGWRRVSLNVGSVSTADGSALVRLGATAIVCGVKAEIAEPELDSPENGFLVPNLDLPAMCSPRFKPGPPTEEAQVLSDRLNDVLVSAGVISLPSLCIAPGKAVWVLYVDAMCINYDGNAFDAALLAMIAALQNTRLPKATYDEETGRTVCSRNTRSPLQLNRRPTSASFGIFDSTHVLADPTSFEEPLLDTTLSVTSDENGAIISVTQLGLAMVGKQDVLMGCITAAKARRSELGNIYNTS</sequence>
<dbReference type="CDD" id="cd11369">
    <property type="entry name" value="RNase_PH_RRP43"/>
    <property type="match status" value="1"/>
</dbReference>
<dbReference type="STRING" id="139825.A0A401GDM2"/>
<dbReference type="Pfam" id="PF00018">
    <property type="entry name" value="SH3_1"/>
    <property type="match status" value="1"/>
</dbReference>
<accession>A0A401GDM2</accession>
<evidence type="ECO:0000256" key="20">
    <source>
        <dbReference type="PROSITE-ProRule" id="PRU00339"/>
    </source>
</evidence>
<feature type="region of interest" description="Disordered" evidence="21">
    <location>
        <begin position="533"/>
        <end position="558"/>
    </location>
</feature>
<evidence type="ECO:0000256" key="8">
    <source>
        <dbReference type="ARBA" id="ARBA00022658"/>
    </source>
</evidence>
<feature type="compositionally biased region" description="Polar residues" evidence="21">
    <location>
        <begin position="271"/>
        <end position="284"/>
    </location>
</feature>
<evidence type="ECO:0000256" key="19">
    <source>
        <dbReference type="PROSITE-ProRule" id="PRU00192"/>
    </source>
</evidence>
<dbReference type="Pfam" id="PF07647">
    <property type="entry name" value="SAM_2"/>
    <property type="match status" value="1"/>
</dbReference>
<dbReference type="GO" id="GO:0009086">
    <property type="term" value="P:methionine biosynthetic process"/>
    <property type="evidence" value="ECO:0007669"/>
    <property type="project" value="UniProtKB-KW"/>
</dbReference>
<evidence type="ECO:0000256" key="10">
    <source>
        <dbReference type="ARBA" id="ARBA00022737"/>
    </source>
</evidence>
<dbReference type="CDD" id="cd13316">
    <property type="entry name" value="PH_Boi"/>
    <property type="match status" value="1"/>
</dbReference>
<dbReference type="UniPathway" id="UPA00034">
    <property type="reaction ID" value="UER00016"/>
</dbReference>
<evidence type="ECO:0000256" key="6">
    <source>
        <dbReference type="ARBA" id="ARBA00022490"/>
    </source>
</evidence>
<evidence type="ECO:0000259" key="23">
    <source>
        <dbReference type="PROSITE" id="PS50003"/>
    </source>
</evidence>
<feature type="compositionally biased region" description="Basic and acidic residues" evidence="21">
    <location>
        <begin position="851"/>
        <end position="863"/>
    </location>
</feature>
<dbReference type="InterPro" id="IPR036345">
    <property type="entry name" value="ExoRNase_PH_dom2_sf"/>
</dbReference>
<feature type="compositionally biased region" description="Basic and acidic residues" evidence="21">
    <location>
        <begin position="687"/>
        <end position="699"/>
    </location>
</feature>
<dbReference type="PANTHER" id="PTHR16193:SF0">
    <property type="entry name" value="TETRATRICOPEPTIDE REPEAT PROTEIN 27"/>
    <property type="match status" value="1"/>
</dbReference>
<feature type="compositionally biased region" description="Polar residues" evidence="21">
    <location>
        <begin position="1085"/>
        <end position="1097"/>
    </location>
</feature>
<dbReference type="FunFam" id="3.30.230.70:FF:000017">
    <property type="entry name" value="Exosome complex component Rrp42"/>
    <property type="match status" value="1"/>
</dbReference>
<evidence type="ECO:0000259" key="25">
    <source>
        <dbReference type="PROSITE" id="PS50105"/>
    </source>
</evidence>
<dbReference type="InterPro" id="IPR005676">
    <property type="entry name" value="Asp_semi-ald_DH_pep-lack"/>
</dbReference>
<evidence type="ECO:0000256" key="15">
    <source>
        <dbReference type="ARBA" id="ARBA00023167"/>
    </source>
</evidence>
<dbReference type="GO" id="GO:0000176">
    <property type="term" value="C:nuclear exosome (RNase complex)"/>
    <property type="evidence" value="ECO:0007669"/>
    <property type="project" value="UniProtKB-ARBA"/>
</dbReference>
<evidence type="ECO:0000256" key="3">
    <source>
        <dbReference type="ARBA" id="ARBA00010584"/>
    </source>
</evidence>
<dbReference type="InterPro" id="IPR011990">
    <property type="entry name" value="TPR-like_helical_dom_sf"/>
</dbReference>
<dbReference type="Gene3D" id="3.40.50.720">
    <property type="entry name" value="NAD(P)-binding Rossmann-like Domain"/>
    <property type="match status" value="1"/>
</dbReference>
<keyword evidence="9" id="KW-0791">Threonine biosynthesis</keyword>
<dbReference type="Pfam" id="PF03725">
    <property type="entry name" value="RNase_PH_C"/>
    <property type="match status" value="1"/>
</dbReference>
<keyword evidence="7" id="KW-0028">Amino-acid biosynthesis</keyword>
<evidence type="ECO:0000256" key="14">
    <source>
        <dbReference type="ARBA" id="ARBA00023002"/>
    </source>
</evidence>
<dbReference type="InterPro" id="IPR001849">
    <property type="entry name" value="PH_domain"/>
</dbReference>
<keyword evidence="15" id="KW-0486">Methionine biosynthesis</keyword>
<protein>
    <recommendedName>
        <fullName evidence="18">Aspartate-semialdehyde dehydrogenase</fullName>
        <ecNumber evidence="4">1.2.1.11</ecNumber>
    </recommendedName>
</protein>
<dbReference type="PANTHER" id="PTHR16193">
    <property type="entry name" value="TETRATRICOPEPTIDE REPEAT PROTEIN 27"/>
    <property type="match status" value="1"/>
</dbReference>
<dbReference type="GO" id="GO:0046983">
    <property type="term" value="F:protein dimerization activity"/>
    <property type="evidence" value="ECO:0007669"/>
    <property type="project" value="InterPro"/>
</dbReference>
<keyword evidence="10" id="KW-0677">Repeat</keyword>
<dbReference type="FunFam" id="3.30.360.10:FF:000016">
    <property type="entry name" value="Probable aspartate-semialdehyde dehydrogenase"/>
    <property type="match status" value="1"/>
</dbReference>
<dbReference type="InterPro" id="IPR044244">
    <property type="entry name" value="TTC27/Emw1"/>
</dbReference>
<dbReference type="InterPro" id="IPR001715">
    <property type="entry name" value="CH_dom"/>
</dbReference>
<dbReference type="GO" id="GO:0051287">
    <property type="term" value="F:NAD binding"/>
    <property type="evidence" value="ECO:0007669"/>
    <property type="project" value="InterPro"/>
</dbReference>
<comment type="similarity">
    <text evidence="3">Belongs to the aspartate-semialdehyde dehydrogenase family.</text>
</comment>
<evidence type="ECO:0000256" key="2">
    <source>
        <dbReference type="ARBA" id="ARBA00005097"/>
    </source>
</evidence>
<dbReference type="NCBIfam" id="NF006416">
    <property type="entry name" value="PRK08664.1"/>
    <property type="match status" value="1"/>
</dbReference>
<feature type="domain" description="SH3" evidence="22">
    <location>
        <begin position="1"/>
        <end position="63"/>
    </location>
</feature>
<dbReference type="Gene3D" id="2.30.29.30">
    <property type="entry name" value="Pleckstrin-homology domain (PH domain)/Phosphotyrosine-binding domain (PTB)"/>
    <property type="match status" value="1"/>
</dbReference>
<dbReference type="Pfam" id="PF01118">
    <property type="entry name" value="Semialdhyde_dh"/>
    <property type="match status" value="1"/>
</dbReference>
<dbReference type="OrthoDB" id="1936594at2759"/>
<dbReference type="InterPro" id="IPR000534">
    <property type="entry name" value="Semialdehyde_DH_NAD-bd"/>
</dbReference>
<comment type="caution">
    <text evidence="26">The sequence shown here is derived from an EMBL/GenBank/DDBJ whole genome shotgun (WGS) entry which is preliminary data.</text>
</comment>
<dbReference type="PROSITE" id="PS50002">
    <property type="entry name" value="SH3"/>
    <property type="match status" value="1"/>
</dbReference>
<feature type="repeat" description="TPR" evidence="20">
    <location>
        <begin position="1867"/>
        <end position="1900"/>
    </location>
</feature>
<evidence type="ECO:0000256" key="11">
    <source>
        <dbReference type="ARBA" id="ARBA00022803"/>
    </source>
</evidence>
<dbReference type="InterPro" id="IPR015847">
    <property type="entry name" value="ExoRNase_PH_dom2"/>
</dbReference>
<feature type="domain" description="Calponin-homology (CH)" evidence="24">
    <location>
        <begin position="1130"/>
        <end position="1238"/>
    </location>
</feature>
<dbReference type="GO" id="GO:0006401">
    <property type="term" value="P:RNA catabolic process"/>
    <property type="evidence" value="ECO:0007669"/>
    <property type="project" value="InterPro"/>
</dbReference>
<evidence type="ECO:0000256" key="9">
    <source>
        <dbReference type="ARBA" id="ARBA00022697"/>
    </source>
</evidence>
<comment type="pathway">
    <text evidence="2">Amino-acid biosynthesis; L-threonine biosynthesis; L-threonine from L-aspartate: step 2/5.</text>
</comment>
<dbReference type="Gene3D" id="3.30.360.10">
    <property type="entry name" value="Dihydrodipicolinate Reductase, domain 2"/>
    <property type="match status" value="1"/>
</dbReference>
<dbReference type="GeneID" id="38777189"/>
<dbReference type="InterPro" id="IPR036028">
    <property type="entry name" value="SH3-like_dom_sf"/>
</dbReference>
<dbReference type="InterPro" id="IPR001452">
    <property type="entry name" value="SH3_domain"/>
</dbReference>
<feature type="compositionally biased region" description="Acidic residues" evidence="21">
    <location>
        <begin position="206"/>
        <end position="220"/>
    </location>
</feature>
<dbReference type="GO" id="GO:0050661">
    <property type="term" value="F:NADP binding"/>
    <property type="evidence" value="ECO:0007669"/>
    <property type="project" value="InterPro"/>
</dbReference>
<feature type="compositionally biased region" description="Polar residues" evidence="21">
    <location>
        <begin position="55"/>
        <end position="69"/>
    </location>
</feature>
<feature type="compositionally biased region" description="Basic and acidic residues" evidence="21">
    <location>
        <begin position="806"/>
        <end position="826"/>
    </location>
</feature>
<dbReference type="GO" id="GO:0009089">
    <property type="term" value="P:lysine biosynthetic process via diaminopimelate"/>
    <property type="evidence" value="ECO:0007669"/>
    <property type="project" value="UniProtKB-UniPathway"/>
</dbReference>
<dbReference type="RefSeq" id="XP_027611185.1">
    <property type="nucleotide sequence ID" value="XM_027755384.1"/>
</dbReference>
<feature type="region of interest" description="Disordered" evidence="21">
    <location>
        <begin position="679"/>
        <end position="887"/>
    </location>
</feature>
<evidence type="ECO:0000256" key="18">
    <source>
        <dbReference type="ARBA" id="ARBA00050041"/>
    </source>
</evidence>
<dbReference type="Proteomes" id="UP000287166">
    <property type="component" value="Unassembled WGS sequence"/>
</dbReference>
<evidence type="ECO:0000256" key="16">
    <source>
        <dbReference type="ARBA" id="ARBA00049864"/>
    </source>
</evidence>
<keyword evidence="27" id="KW-1185">Reference proteome</keyword>
<name>A0A401GDM2_9APHY</name>
<keyword evidence="12" id="KW-0271">Exosome</keyword>
<keyword evidence="8" id="KW-0344">Guanine-nucleotide releasing factor</keyword>
<dbReference type="InterPro" id="IPR013761">
    <property type="entry name" value="SAM/pointed_sf"/>
</dbReference>
<dbReference type="SUPFAM" id="SSF51735">
    <property type="entry name" value="NAD(P)-binding Rossmann-fold domains"/>
    <property type="match status" value="1"/>
</dbReference>
<dbReference type="InterPro" id="IPR001247">
    <property type="entry name" value="ExoRNase_PH_dom1"/>
</dbReference>
<dbReference type="Gene3D" id="2.30.30.40">
    <property type="entry name" value="SH3 Domains"/>
    <property type="match status" value="1"/>
</dbReference>
<feature type="region of interest" description="Disordered" evidence="21">
    <location>
        <begin position="34"/>
        <end position="285"/>
    </location>
</feature>
<feature type="compositionally biased region" description="Polar residues" evidence="21">
    <location>
        <begin position="545"/>
        <end position="554"/>
    </location>
</feature>
<dbReference type="UniPathway" id="UPA00050">
    <property type="reaction ID" value="UER00463"/>
</dbReference>
<comment type="catalytic activity">
    <reaction evidence="16">
        <text>L-aspartate 4-semialdehyde + phosphate + NADP(+) = 4-phospho-L-aspartate + NADPH + H(+)</text>
        <dbReference type="Rhea" id="RHEA:24284"/>
        <dbReference type="ChEBI" id="CHEBI:15378"/>
        <dbReference type="ChEBI" id="CHEBI:43474"/>
        <dbReference type="ChEBI" id="CHEBI:57535"/>
        <dbReference type="ChEBI" id="CHEBI:57783"/>
        <dbReference type="ChEBI" id="CHEBI:58349"/>
        <dbReference type="ChEBI" id="CHEBI:537519"/>
        <dbReference type="EC" id="1.2.1.11"/>
    </reaction>
    <physiologicalReaction direction="right-to-left" evidence="16">
        <dbReference type="Rhea" id="RHEA:24286"/>
    </physiologicalReaction>
</comment>
<dbReference type="GO" id="GO:0005085">
    <property type="term" value="F:guanyl-nucleotide exchange factor activity"/>
    <property type="evidence" value="ECO:0007669"/>
    <property type="project" value="UniProtKB-KW"/>
</dbReference>
<dbReference type="Gene3D" id="1.25.40.10">
    <property type="entry name" value="Tetratricopeptide repeat domain"/>
    <property type="match status" value="1"/>
</dbReference>
<dbReference type="InterPro" id="IPR000319">
    <property type="entry name" value="Asp-semialdehyde_DH_CS"/>
</dbReference>
<dbReference type="SUPFAM" id="SSF55347">
    <property type="entry name" value="Glyceraldehyde-3-phosphate dehydrogenase-like, C-terminal domain"/>
    <property type="match status" value="1"/>
</dbReference>
<dbReference type="NCBIfam" id="TIGR00978">
    <property type="entry name" value="asd_EA"/>
    <property type="match status" value="1"/>
</dbReference>
<evidence type="ECO:0000256" key="1">
    <source>
        <dbReference type="ARBA" id="ARBA00005021"/>
    </source>
</evidence>
<dbReference type="InterPro" id="IPR012280">
    <property type="entry name" value="Semialdhyde_DH_dimer_dom"/>
</dbReference>
<evidence type="ECO:0000256" key="4">
    <source>
        <dbReference type="ARBA" id="ARBA00013120"/>
    </source>
</evidence>
<evidence type="ECO:0000256" key="5">
    <source>
        <dbReference type="ARBA" id="ARBA00022443"/>
    </source>
</evidence>
<comment type="function">
    <text evidence="17">Catalyzes the NADPH-dependent formation of L-aspartate 4-semialdehyde (L-ASA) by the reductive dephosphorylation of 4-phospho-L-aspartate. Mediates the second step in the biosynthesis of amino acids that derive from aspartate (the aspartate family of amino acids), including methioinine and threonine, the latter of which is a precursor to isoleucine.</text>
</comment>
<feature type="compositionally biased region" description="Acidic residues" evidence="21">
    <location>
        <begin position="1957"/>
        <end position="1968"/>
    </location>
</feature>
<dbReference type="SMART" id="SM00454">
    <property type="entry name" value="SAM"/>
    <property type="match status" value="1"/>
</dbReference>
<dbReference type="InterPro" id="IPR019734">
    <property type="entry name" value="TPR_rpt"/>
</dbReference>
<dbReference type="Pfam" id="PF01138">
    <property type="entry name" value="RNase_PH"/>
    <property type="match status" value="1"/>
</dbReference>
<feature type="domain" description="SAM" evidence="25">
    <location>
        <begin position="465"/>
        <end position="530"/>
    </location>
</feature>
<feature type="region of interest" description="Disordered" evidence="21">
    <location>
        <begin position="1957"/>
        <end position="1979"/>
    </location>
</feature>
<feature type="compositionally biased region" description="Polar residues" evidence="21">
    <location>
        <begin position="1245"/>
        <end position="1264"/>
    </location>
</feature>
<dbReference type="CDD" id="cd02315">
    <property type="entry name" value="ScASADH_like_N"/>
    <property type="match status" value="1"/>
</dbReference>
<feature type="repeat" description="TPR" evidence="20">
    <location>
        <begin position="1901"/>
        <end position="1934"/>
    </location>
</feature>
<evidence type="ECO:0000259" key="24">
    <source>
        <dbReference type="PROSITE" id="PS50021"/>
    </source>
</evidence>
<keyword evidence="14" id="KW-0560">Oxidoreductase</keyword>
<dbReference type="SUPFAM" id="SSF54211">
    <property type="entry name" value="Ribosomal protein S5 domain 2-like"/>
    <property type="match status" value="1"/>
</dbReference>
<keyword evidence="5 19" id="KW-0728">SH3 domain</keyword>
<dbReference type="SMART" id="SM00233">
    <property type="entry name" value="PH"/>
    <property type="match status" value="1"/>
</dbReference>
<dbReference type="InterPro" id="IPR011993">
    <property type="entry name" value="PH-like_dom_sf"/>
</dbReference>
<dbReference type="SUPFAM" id="SSF48452">
    <property type="entry name" value="TPR-like"/>
    <property type="match status" value="1"/>
</dbReference>
<dbReference type="InterPro" id="IPR020568">
    <property type="entry name" value="Ribosomal_Su5_D2-typ_SF"/>
</dbReference>
<comment type="pathway">
    <text evidence="1">Amino-acid biosynthesis; L-methionine biosynthesis via de novo pathway; L-homoserine from L-aspartate: step 2/3.</text>
</comment>
<dbReference type="SMART" id="SM00326">
    <property type="entry name" value="SH3"/>
    <property type="match status" value="1"/>
</dbReference>
<dbReference type="GO" id="GO:0006396">
    <property type="term" value="P:RNA processing"/>
    <property type="evidence" value="ECO:0007669"/>
    <property type="project" value="InterPro"/>
</dbReference>
<keyword evidence="11 20" id="KW-0802">TPR repeat</keyword>
<dbReference type="PROSITE" id="PS50021">
    <property type="entry name" value="CH"/>
    <property type="match status" value="1"/>
</dbReference>
<feature type="compositionally biased region" description="Polar residues" evidence="21">
    <location>
        <begin position="873"/>
        <end position="887"/>
    </location>
</feature>
<feature type="compositionally biased region" description="Polar residues" evidence="21">
    <location>
        <begin position="77"/>
        <end position="87"/>
    </location>
</feature>
<feature type="compositionally biased region" description="Polar residues" evidence="21">
    <location>
        <begin position="736"/>
        <end position="746"/>
    </location>
</feature>
<dbReference type="InParanoid" id="A0A401GDM2"/>
<dbReference type="InterPro" id="IPR036291">
    <property type="entry name" value="NAD(P)-bd_dom_sf"/>
</dbReference>
<keyword evidence="13" id="KW-0521">NADP</keyword>
<reference evidence="26 27" key="1">
    <citation type="journal article" date="2018" name="Sci. Rep.">
        <title>Genome sequence of the cauliflower mushroom Sparassis crispa (Hanabiratake) and its association with beneficial usage.</title>
        <authorList>
            <person name="Kiyama R."/>
            <person name="Furutani Y."/>
            <person name="Kawaguchi K."/>
            <person name="Nakanishi T."/>
        </authorList>
    </citation>
    <scope>NUCLEOTIDE SEQUENCE [LARGE SCALE GENOMIC DNA]</scope>
</reference>
<feature type="region of interest" description="Disordered" evidence="21">
    <location>
        <begin position="1245"/>
        <end position="1278"/>
    </location>
</feature>
<feature type="compositionally biased region" description="Basic and acidic residues" evidence="21">
    <location>
        <begin position="179"/>
        <end position="188"/>
    </location>
</feature>
<dbReference type="GO" id="GO:0009088">
    <property type="term" value="P:threonine biosynthetic process"/>
    <property type="evidence" value="ECO:0007669"/>
    <property type="project" value="UniProtKB-UniPathway"/>
</dbReference>
<dbReference type="CDD" id="cd00174">
    <property type="entry name" value="SH3"/>
    <property type="match status" value="1"/>
</dbReference>
<gene>
    <name evidence="26" type="ORF">SCP_0214910</name>
</gene>
<dbReference type="Gene3D" id="3.30.230.70">
    <property type="entry name" value="GHMP Kinase, N-terminal domain"/>
    <property type="match status" value="1"/>
</dbReference>
<dbReference type="CDD" id="cd09535">
    <property type="entry name" value="SAM_BOI-like_fungal"/>
    <property type="match status" value="1"/>
</dbReference>
<feature type="compositionally biased region" description="Basic and acidic residues" evidence="21">
    <location>
        <begin position="715"/>
        <end position="733"/>
    </location>
</feature>
<dbReference type="SMART" id="SM00859">
    <property type="entry name" value="Semialdhyde_dh"/>
    <property type="match status" value="1"/>
</dbReference>
<dbReference type="PROSITE" id="PS50105">
    <property type="entry name" value="SAM_DOMAIN"/>
    <property type="match status" value="1"/>
</dbReference>
<feature type="domain" description="PH" evidence="23">
    <location>
        <begin position="906"/>
        <end position="1004"/>
    </location>
</feature>
<dbReference type="EMBL" id="BFAD01000002">
    <property type="protein sequence ID" value="GBE80272.1"/>
    <property type="molecule type" value="Genomic_DNA"/>
</dbReference>
<dbReference type="PROSITE" id="PS01103">
    <property type="entry name" value="ASD"/>
    <property type="match status" value="1"/>
</dbReference>
<proteinExistence type="inferred from homology"/>
<dbReference type="Pfam" id="PF02774">
    <property type="entry name" value="Semialdhyde_dhC"/>
    <property type="match status" value="1"/>
</dbReference>
<feature type="compositionally biased region" description="Basic and acidic residues" evidence="21">
    <location>
        <begin position="767"/>
        <end position="777"/>
    </location>
</feature>
<dbReference type="SUPFAM" id="SSF50044">
    <property type="entry name" value="SH3-domain"/>
    <property type="match status" value="1"/>
</dbReference>
<dbReference type="SMART" id="SM00028">
    <property type="entry name" value="TPR"/>
    <property type="match status" value="2"/>
</dbReference>
<dbReference type="UniPathway" id="UPA00051">
    <property type="reaction ID" value="UER00464"/>
</dbReference>
<feature type="region of interest" description="Disordered" evidence="21">
    <location>
        <begin position="1028"/>
        <end position="1060"/>
    </location>
</feature>
<evidence type="ECO:0000256" key="17">
    <source>
        <dbReference type="ARBA" id="ARBA00049950"/>
    </source>
</evidence>
<dbReference type="PROSITE" id="PS50005">
    <property type="entry name" value="TPR"/>
    <property type="match status" value="2"/>
</dbReference>
<evidence type="ECO:0000259" key="22">
    <source>
        <dbReference type="PROSITE" id="PS50002"/>
    </source>
</evidence>
<evidence type="ECO:0000313" key="26">
    <source>
        <dbReference type="EMBL" id="GBE80272.1"/>
    </source>
</evidence>
<evidence type="ECO:0000256" key="12">
    <source>
        <dbReference type="ARBA" id="ARBA00022835"/>
    </source>
</evidence>
<dbReference type="EC" id="1.2.1.11" evidence="4"/>
<dbReference type="InterPro" id="IPR027408">
    <property type="entry name" value="PNPase/RNase_PH_dom_sf"/>
</dbReference>
<dbReference type="InterPro" id="IPR033196">
    <property type="entry name" value="Rrp43"/>
</dbReference>
<evidence type="ECO:0000256" key="7">
    <source>
        <dbReference type="ARBA" id="ARBA00022605"/>
    </source>
</evidence>